<evidence type="ECO:0000313" key="3">
    <source>
        <dbReference type="EMBL" id="UPL48007.1"/>
    </source>
</evidence>
<dbReference type="InterPro" id="IPR012338">
    <property type="entry name" value="Beta-lactam/transpept-like"/>
</dbReference>
<gene>
    <name evidence="3" type="ORF">MWH26_12495</name>
</gene>
<organism evidence="3 4">
    <name type="scientific">Hymenobacter sublimis</name>
    <dbReference type="NCBI Taxonomy" id="2933777"/>
    <lineage>
        <taxon>Bacteria</taxon>
        <taxon>Pseudomonadati</taxon>
        <taxon>Bacteroidota</taxon>
        <taxon>Cytophagia</taxon>
        <taxon>Cytophagales</taxon>
        <taxon>Hymenobacteraceae</taxon>
        <taxon>Hymenobacter</taxon>
    </lineage>
</organism>
<feature type="signal peptide" evidence="1">
    <location>
        <begin position="1"/>
        <end position="22"/>
    </location>
</feature>
<evidence type="ECO:0000259" key="2">
    <source>
        <dbReference type="Pfam" id="PF13354"/>
    </source>
</evidence>
<feature type="domain" description="Beta-lactamase class A catalytic" evidence="2">
    <location>
        <begin position="72"/>
        <end position="361"/>
    </location>
</feature>
<accession>A0ABY4J593</accession>
<dbReference type="Gene3D" id="3.40.710.10">
    <property type="entry name" value="DD-peptidase/beta-lactamase superfamily"/>
    <property type="match status" value="1"/>
</dbReference>
<name>A0ABY4J593_9BACT</name>
<dbReference type="Pfam" id="PF13354">
    <property type="entry name" value="Beta-lactamase2"/>
    <property type="match status" value="1"/>
</dbReference>
<feature type="chain" id="PRO_5045346246" evidence="1">
    <location>
        <begin position="23"/>
        <end position="404"/>
    </location>
</feature>
<keyword evidence="4" id="KW-1185">Reference proteome</keyword>
<evidence type="ECO:0000313" key="4">
    <source>
        <dbReference type="Proteomes" id="UP000829647"/>
    </source>
</evidence>
<evidence type="ECO:0000256" key="1">
    <source>
        <dbReference type="SAM" id="SignalP"/>
    </source>
</evidence>
<keyword evidence="1" id="KW-0732">Signal</keyword>
<dbReference type="Proteomes" id="UP000829647">
    <property type="component" value="Chromosome"/>
</dbReference>
<dbReference type="GO" id="GO:0016787">
    <property type="term" value="F:hydrolase activity"/>
    <property type="evidence" value="ECO:0007669"/>
    <property type="project" value="UniProtKB-KW"/>
</dbReference>
<dbReference type="RefSeq" id="WP_247974552.1">
    <property type="nucleotide sequence ID" value="NZ_CP095848.1"/>
</dbReference>
<protein>
    <submittedName>
        <fullName evidence="3">Class A beta-lactamase-related serine hydrolase</fullName>
    </submittedName>
</protein>
<keyword evidence="3" id="KW-0378">Hydrolase</keyword>
<proteinExistence type="predicted"/>
<sequence length="404" mass="45660">MRKHLCWLLVSCLLLPLAQGRAQNPLRQLLRSDSVLAPVLGQAAAHRVQILYTQIRRDSRGRAHFRSYGYRLRPREYFYPASSIKLPTAVLALEKLHALSAQVPGLTSESPLRIDSAAWGQTRVVRDTSSQTVRASVAHYVRKVLLVSDNDAFNRLYEFVGPTGLVAGLRRHGLRHTLVRHRLSVGDQDSTARRTNPLAFFADTSLTRPLYLQPAATYAGPWPRQPRRGWQVGRAHLQGSARVEEPLDFRSKNTTSLPDLQRTLRAVLFPETEPARRRFQLASADYALLRDYLHRLPRESAAPRYPVAQYPDNYAKFLLAGGPAGPLPAGVQIHNKIGQAYGFLVDNAYITDSARGVEFLLSAVVYVNQDGVLNDDQYEYDTVGLPFLRRLGQRVYQYELQRRK</sequence>
<dbReference type="InterPro" id="IPR045155">
    <property type="entry name" value="Beta-lactam_cat"/>
</dbReference>
<reference evidence="3 4" key="1">
    <citation type="submission" date="2022-04" db="EMBL/GenBank/DDBJ databases">
        <title>Hymenobacter sp. isolated from the air.</title>
        <authorList>
            <person name="Won M."/>
            <person name="Lee C.-M."/>
            <person name="Woen H.-Y."/>
            <person name="Kwon S.-W."/>
        </authorList>
    </citation>
    <scope>NUCLEOTIDE SEQUENCE [LARGE SCALE GENOMIC DNA]</scope>
    <source>
        <strain evidence="4">5516 S-25</strain>
    </source>
</reference>
<dbReference type="SUPFAM" id="SSF56601">
    <property type="entry name" value="beta-lactamase/transpeptidase-like"/>
    <property type="match status" value="1"/>
</dbReference>
<dbReference type="EMBL" id="CP095848">
    <property type="protein sequence ID" value="UPL48007.1"/>
    <property type="molecule type" value="Genomic_DNA"/>
</dbReference>